<proteinExistence type="predicted"/>
<evidence type="ECO:0000256" key="1">
    <source>
        <dbReference type="SAM" id="MobiDB-lite"/>
    </source>
</evidence>
<dbReference type="AlphaFoldDB" id="A0AAD1RHH8"/>
<organism evidence="2 3">
    <name type="scientific">Pelobates cultripes</name>
    <name type="common">Western spadefoot toad</name>
    <dbReference type="NCBI Taxonomy" id="61616"/>
    <lineage>
        <taxon>Eukaryota</taxon>
        <taxon>Metazoa</taxon>
        <taxon>Chordata</taxon>
        <taxon>Craniata</taxon>
        <taxon>Vertebrata</taxon>
        <taxon>Euteleostomi</taxon>
        <taxon>Amphibia</taxon>
        <taxon>Batrachia</taxon>
        <taxon>Anura</taxon>
        <taxon>Pelobatoidea</taxon>
        <taxon>Pelobatidae</taxon>
        <taxon>Pelobates</taxon>
    </lineage>
</organism>
<dbReference type="EMBL" id="OW240913">
    <property type="protein sequence ID" value="CAH2254898.1"/>
    <property type="molecule type" value="Genomic_DNA"/>
</dbReference>
<name>A0AAD1RHH8_PELCU</name>
<feature type="region of interest" description="Disordered" evidence="1">
    <location>
        <begin position="1"/>
        <end position="23"/>
    </location>
</feature>
<evidence type="ECO:0000313" key="3">
    <source>
        <dbReference type="Proteomes" id="UP001295444"/>
    </source>
</evidence>
<feature type="region of interest" description="Disordered" evidence="1">
    <location>
        <begin position="68"/>
        <end position="94"/>
    </location>
</feature>
<dbReference type="Proteomes" id="UP001295444">
    <property type="component" value="Chromosome 02"/>
</dbReference>
<accession>A0AAD1RHH8</accession>
<keyword evidence="3" id="KW-1185">Reference proteome</keyword>
<reference evidence="2" key="1">
    <citation type="submission" date="2022-03" db="EMBL/GenBank/DDBJ databases">
        <authorList>
            <person name="Alioto T."/>
            <person name="Alioto T."/>
            <person name="Gomez Garrido J."/>
        </authorList>
    </citation>
    <scope>NUCLEOTIDE SEQUENCE</scope>
</reference>
<gene>
    <name evidence="2" type="ORF">PECUL_23A014884</name>
</gene>
<sequence>MAEQSSAHSKAQGRGTAVEAPFGQNAHQNYTLLACWPTWEQSRMGPDPYTPLTPAEESKLATATKCEPAQPHMGEGLGPKMAASPQDTGAGSCKVPGQESLLQFTQCDCRRHTGH</sequence>
<protein>
    <submittedName>
        <fullName evidence="2">Uncharacterized protein</fullName>
    </submittedName>
</protein>
<evidence type="ECO:0000313" key="2">
    <source>
        <dbReference type="EMBL" id="CAH2254898.1"/>
    </source>
</evidence>